<evidence type="ECO:0000313" key="1">
    <source>
        <dbReference type="Proteomes" id="UP000790787"/>
    </source>
</evidence>
<proteinExistence type="predicted"/>
<name>A0AC58TA28_TOBAC</name>
<protein>
    <submittedName>
        <fullName evidence="2">Uncharacterized protein LOC142173241 isoform X2</fullName>
    </submittedName>
</protein>
<reference evidence="2" key="2">
    <citation type="submission" date="2025-08" db="UniProtKB">
        <authorList>
            <consortium name="RefSeq"/>
        </authorList>
    </citation>
    <scope>IDENTIFICATION</scope>
    <source>
        <tissue evidence="2">Leaf</tissue>
    </source>
</reference>
<keyword evidence="1" id="KW-1185">Reference proteome</keyword>
<organism evidence="1 2">
    <name type="scientific">Nicotiana tabacum</name>
    <name type="common">Common tobacco</name>
    <dbReference type="NCBI Taxonomy" id="4097"/>
    <lineage>
        <taxon>Eukaryota</taxon>
        <taxon>Viridiplantae</taxon>
        <taxon>Streptophyta</taxon>
        <taxon>Embryophyta</taxon>
        <taxon>Tracheophyta</taxon>
        <taxon>Spermatophyta</taxon>
        <taxon>Magnoliopsida</taxon>
        <taxon>eudicotyledons</taxon>
        <taxon>Gunneridae</taxon>
        <taxon>Pentapetalae</taxon>
        <taxon>asterids</taxon>
        <taxon>lamiids</taxon>
        <taxon>Solanales</taxon>
        <taxon>Solanaceae</taxon>
        <taxon>Nicotianoideae</taxon>
        <taxon>Nicotianeae</taxon>
        <taxon>Nicotiana</taxon>
    </lineage>
</organism>
<dbReference type="RefSeq" id="XP_075094087.1">
    <property type="nucleotide sequence ID" value="XM_075237986.1"/>
</dbReference>
<reference evidence="1" key="1">
    <citation type="journal article" date="2014" name="Nat. Commun.">
        <title>The tobacco genome sequence and its comparison with those of tomato and potato.</title>
        <authorList>
            <person name="Sierro N."/>
            <person name="Battey J.N."/>
            <person name="Ouadi S."/>
            <person name="Bakaher N."/>
            <person name="Bovet L."/>
            <person name="Willig A."/>
            <person name="Goepfert S."/>
            <person name="Peitsch M.C."/>
            <person name="Ivanov N.V."/>
        </authorList>
    </citation>
    <scope>NUCLEOTIDE SEQUENCE [LARGE SCALE GENOMIC DNA]</scope>
</reference>
<evidence type="ECO:0000313" key="2">
    <source>
        <dbReference type="RefSeq" id="XP_075094087.1"/>
    </source>
</evidence>
<dbReference type="Proteomes" id="UP000790787">
    <property type="component" value="Chromosome 19"/>
</dbReference>
<sequence length="138" mass="16033">MLTQILFPSTPMKTSEEHHHSTTVSGTDKQVCKNTNKSMRFESIEVGKLRKKHTSWLNWSKSRSKYSLPAPTSVSYLYTETSRYLVPAQVDRDFCCWTAIRRLNVDLSAFTDLEVPVYLFYSTISFIQTIIFLLGYYL</sequence>
<accession>A0AC58TA28</accession>
<gene>
    <name evidence="2" type="primary">LOC142173241</name>
</gene>